<dbReference type="RefSeq" id="XP_040782306.1">
    <property type="nucleotide sequence ID" value="XM_040919313.1"/>
</dbReference>
<reference evidence="3" key="1">
    <citation type="journal article" date="2020" name="Phytopathology">
        <title>Genome sequence of the chestnut blight fungus Cryphonectria parasitica EP155: A fundamental resource for an archetypical invasive plant pathogen.</title>
        <authorList>
            <person name="Crouch J.A."/>
            <person name="Dawe A."/>
            <person name="Aerts A."/>
            <person name="Barry K."/>
            <person name="Churchill A.C.L."/>
            <person name="Grimwood J."/>
            <person name="Hillman B."/>
            <person name="Milgroom M.G."/>
            <person name="Pangilinan J."/>
            <person name="Smith M."/>
            <person name="Salamov A."/>
            <person name="Schmutz J."/>
            <person name="Yadav J."/>
            <person name="Grigoriev I.V."/>
            <person name="Nuss D."/>
        </authorList>
    </citation>
    <scope>NUCLEOTIDE SEQUENCE</scope>
    <source>
        <strain evidence="3">EP155</strain>
    </source>
</reference>
<feature type="compositionally biased region" description="Basic and acidic residues" evidence="1">
    <location>
        <begin position="56"/>
        <end position="67"/>
    </location>
</feature>
<name>A0A9P4YFM9_CRYP1</name>
<feature type="region of interest" description="Disordered" evidence="1">
    <location>
        <begin position="34"/>
        <end position="79"/>
    </location>
</feature>
<dbReference type="GeneID" id="63836442"/>
<evidence type="ECO:0000313" key="4">
    <source>
        <dbReference type="Proteomes" id="UP000803844"/>
    </source>
</evidence>
<keyword evidence="2" id="KW-0472">Membrane</keyword>
<dbReference type="AlphaFoldDB" id="A0A9P4YFM9"/>
<dbReference type="Pfam" id="PF14087">
    <property type="entry name" value="DUF4267"/>
    <property type="match status" value="1"/>
</dbReference>
<comment type="caution">
    <text evidence="3">The sequence shown here is derived from an EMBL/GenBank/DDBJ whole genome shotgun (WGS) entry which is preliminary data.</text>
</comment>
<feature type="transmembrane region" description="Helical" evidence="2">
    <location>
        <begin position="6"/>
        <end position="23"/>
    </location>
</feature>
<evidence type="ECO:0000256" key="1">
    <source>
        <dbReference type="SAM" id="MobiDB-lite"/>
    </source>
</evidence>
<protein>
    <submittedName>
        <fullName evidence="3">Uncharacterized protein</fullName>
    </submittedName>
</protein>
<evidence type="ECO:0000313" key="3">
    <source>
        <dbReference type="EMBL" id="KAF3771345.1"/>
    </source>
</evidence>
<dbReference type="EMBL" id="MU032344">
    <property type="protein sequence ID" value="KAF3771345.1"/>
    <property type="molecule type" value="Genomic_DNA"/>
</dbReference>
<proteinExistence type="predicted"/>
<sequence>TYAPINAYLIGAASIGLGLHAIFRPREEYARFGLPLPHASARRGPPDTTKNPSPLDEQRNIARPDKKEEEEEEEEEGDVSPLMYIKGIRDITYGLALVGLQYEGHSAAGVTLVAGVMALAGLGDGIVVWCSG</sequence>
<feature type="non-terminal residue" evidence="3">
    <location>
        <position position="132"/>
    </location>
</feature>
<dbReference type="OrthoDB" id="5070419at2759"/>
<feature type="compositionally biased region" description="Acidic residues" evidence="1">
    <location>
        <begin position="68"/>
        <end position="78"/>
    </location>
</feature>
<dbReference type="InterPro" id="IPR025363">
    <property type="entry name" value="DUF4267"/>
</dbReference>
<keyword evidence="2" id="KW-0812">Transmembrane</keyword>
<feature type="non-terminal residue" evidence="3">
    <location>
        <position position="1"/>
    </location>
</feature>
<keyword evidence="4" id="KW-1185">Reference proteome</keyword>
<accession>A0A9P4YFM9</accession>
<keyword evidence="2" id="KW-1133">Transmembrane helix</keyword>
<organism evidence="3 4">
    <name type="scientific">Cryphonectria parasitica (strain ATCC 38755 / EP155)</name>
    <dbReference type="NCBI Taxonomy" id="660469"/>
    <lineage>
        <taxon>Eukaryota</taxon>
        <taxon>Fungi</taxon>
        <taxon>Dikarya</taxon>
        <taxon>Ascomycota</taxon>
        <taxon>Pezizomycotina</taxon>
        <taxon>Sordariomycetes</taxon>
        <taxon>Sordariomycetidae</taxon>
        <taxon>Diaporthales</taxon>
        <taxon>Cryphonectriaceae</taxon>
        <taxon>Cryphonectria-Endothia species complex</taxon>
        <taxon>Cryphonectria</taxon>
    </lineage>
</organism>
<evidence type="ECO:0000256" key="2">
    <source>
        <dbReference type="SAM" id="Phobius"/>
    </source>
</evidence>
<gene>
    <name evidence="3" type="ORF">M406DRAFT_30348</name>
</gene>
<dbReference type="Proteomes" id="UP000803844">
    <property type="component" value="Unassembled WGS sequence"/>
</dbReference>